<evidence type="ECO:0000313" key="3">
    <source>
        <dbReference type="EMBL" id="KAJ9141228.1"/>
    </source>
</evidence>
<reference evidence="3" key="1">
    <citation type="journal article" date="2023" name="Plant Biotechnol. J.">
        <title>Chromosome-level wild Hevea brasiliensis genome provides new tools for genomic-assisted breeding and valuable loci to elevate rubber yield.</title>
        <authorList>
            <person name="Cheng H."/>
            <person name="Song X."/>
            <person name="Hu Y."/>
            <person name="Wu T."/>
            <person name="Yang Q."/>
            <person name="An Z."/>
            <person name="Feng S."/>
            <person name="Deng Z."/>
            <person name="Wu W."/>
            <person name="Zeng X."/>
            <person name="Tu M."/>
            <person name="Wang X."/>
            <person name="Huang H."/>
        </authorList>
    </citation>
    <scope>NUCLEOTIDE SEQUENCE</scope>
    <source>
        <strain evidence="3">MT/VB/25A 57/8</strain>
    </source>
</reference>
<dbReference type="PANTHER" id="PTHR47295">
    <property type="entry name" value="EG45-LIKE DOMAIN CONTAINING PROTEIN 1-RELATED"/>
    <property type="match status" value="1"/>
</dbReference>
<keyword evidence="1" id="KW-0732">Signal</keyword>
<feature type="domain" description="Expansin-like EG45" evidence="2">
    <location>
        <begin position="26"/>
        <end position="130"/>
    </location>
</feature>
<dbReference type="SMART" id="SM00837">
    <property type="entry name" value="DPBB_1"/>
    <property type="match status" value="1"/>
</dbReference>
<protein>
    <recommendedName>
        <fullName evidence="2">Expansin-like EG45 domain-containing protein</fullName>
    </recommendedName>
</protein>
<dbReference type="Proteomes" id="UP001174677">
    <property type="component" value="Chromosome 17"/>
</dbReference>
<name>A0ABQ9KM56_HEVBR</name>
<comment type="caution">
    <text evidence="3">The sequence shown here is derived from an EMBL/GenBank/DDBJ whole genome shotgun (WGS) entry which is preliminary data.</text>
</comment>
<dbReference type="InterPro" id="IPR044206">
    <property type="entry name" value="EGC1/2"/>
</dbReference>
<dbReference type="SUPFAM" id="SSF50685">
    <property type="entry name" value="Barwin-like endoglucanases"/>
    <property type="match status" value="1"/>
</dbReference>
<dbReference type="Pfam" id="PF03330">
    <property type="entry name" value="DPBB_1"/>
    <property type="match status" value="1"/>
</dbReference>
<dbReference type="InterPro" id="IPR036908">
    <property type="entry name" value="RlpA-like_sf"/>
</dbReference>
<dbReference type="PROSITE" id="PS50842">
    <property type="entry name" value="EXPANSIN_EG45"/>
    <property type="match status" value="1"/>
</dbReference>
<keyword evidence="4" id="KW-1185">Reference proteome</keyword>
<dbReference type="PANTHER" id="PTHR47295:SF5">
    <property type="entry name" value="EG45-LIKE DOMAIN CONTAINING PROTEIN 2"/>
    <property type="match status" value="1"/>
</dbReference>
<dbReference type="Gene3D" id="2.40.40.10">
    <property type="entry name" value="RlpA-like domain"/>
    <property type="match status" value="1"/>
</dbReference>
<organism evidence="3 4">
    <name type="scientific">Hevea brasiliensis</name>
    <name type="common">Para rubber tree</name>
    <name type="synonym">Siphonia brasiliensis</name>
    <dbReference type="NCBI Taxonomy" id="3981"/>
    <lineage>
        <taxon>Eukaryota</taxon>
        <taxon>Viridiplantae</taxon>
        <taxon>Streptophyta</taxon>
        <taxon>Embryophyta</taxon>
        <taxon>Tracheophyta</taxon>
        <taxon>Spermatophyta</taxon>
        <taxon>Magnoliopsida</taxon>
        <taxon>eudicotyledons</taxon>
        <taxon>Gunneridae</taxon>
        <taxon>Pentapetalae</taxon>
        <taxon>rosids</taxon>
        <taxon>fabids</taxon>
        <taxon>Malpighiales</taxon>
        <taxon>Euphorbiaceae</taxon>
        <taxon>Crotonoideae</taxon>
        <taxon>Micrandreae</taxon>
        <taxon>Hevea</taxon>
    </lineage>
</organism>
<gene>
    <name evidence="3" type="ORF">P3X46_031790</name>
</gene>
<evidence type="ECO:0000259" key="2">
    <source>
        <dbReference type="PROSITE" id="PS50842"/>
    </source>
</evidence>
<dbReference type="InterPro" id="IPR009009">
    <property type="entry name" value="RlpA-like_DPBB"/>
</dbReference>
<dbReference type="EMBL" id="JARPOI010000017">
    <property type="protein sequence ID" value="KAJ9141228.1"/>
    <property type="molecule type" value="Genomic_DNA"/>
</dbReference>
<sequence length="130" mass="13904">MGIEMRVFLMVGMVLCLVSIAHAAQGTAVWYKPPYTPSKCYGNQNNGAMVAGVSDKLWNNGAACGKMYRVRCIGGANLAPHPCKQGTSVVVKIVDYCQRGCTGDINLSRDAFAQIADVDAGIVKVQYDQA</sequence>
<dbReference type="CDD" id="cd22269">
    <property type="entry name" value="DPBB_EG45-like"/>
    <property type="match status" value="1"/>
</dbReference>
<accession>A0ABQ9KM56</accession>
<feature type="signal peptide" evidence="1">
    <location>
        <begin position="1"/>
        <end position="23"/>
    </location>
</feature>
<proteinExistence type="predicted"/>
<evidence type="ECO:0000256" key="1">
    <source>
        <dbReference type="SAM" id="SignalP"/>
    </source>
</evidence>
<dbReference type="InterPro" id="IPR007112">
    <property type="entry name" value="Expansin/allergen_DPBB_dom"/>
</dbReference>
<evidence type="ECO:0000313" key="4">
    <source>
        <dbReference type="Proteomes" id="UP001174677"/>
    </source>
</evidence>
<feature type="chain" id="PRO_5047169128" description="Expansin-like EG45 domain-containing protein" evidence="1">
    <location>
        <begin position="24"/>
        <end position="130"/>
    </location>
</feature>